<dbReference type="Proteomes" id="UP000789366">
    <property type="component" value="Unassembled WGS sequence"/>
</dbReference>
<gene>
    <name evidence="1" type="ORF">SPELUC_LOCUS6169</name>
</gene>
<accession>A0ACA9M9B0</accession>
<keyword evidence="2" id="KW-1185">Reference proteome</keyword>
<reference evidence="1" key="1">
    <citation type="submission" date="2021-06" db="EMBL/GenBank/DDBJ databases">
        <authorList>
            <person name="Kallberg Y."/>
            <person name="Tangrot J."/>
            <person name="Rosling A."/>
        </authorList>
    </citation>
    <scope>NUCLEOTIDE SEQUENCE</scope>
    <source>
        <strain evidence="1">28 12/20/2015</strain>
    </source>
</reference>
<proteinExistence type="predicted"/>
<protein>
    <submittedName>
        <fullName evidence="1">15087_t:CDS:1</fullName>
    </submittedName>
</protein>
<dbReference type="EMBL" id="CAJVPW010007013">
    <property type="protein sequence ID" value="CAG8575834.1"/>
    <property type="molecule type" value="Genomic_DNA"/>
</dbReference>
<sequence length="63" mass="7379">LLHLQSILLRHGKCITDFPFMPLSKVLIDYSYTNRLIFKEQSYDIDDLTQIVQTGIPQLNIEQ</sequence>
<name>A0ACA9M9B0_9GLOM</name>
<evidence type="ECO:0000313" key="2">
    <source>
        <dbReference type="Proteomes" id="UP000789366"/>
    </source>
</evidence>
<comment type="caution">
    <text evidence="1">The sequence shown here is derived from an EMBL/GenBank/DDBJ whole genome shotgun (WGS) entry which is preliminary data.</text>
</comment>
<organism evidence="1 2">
    <name type="scientific">Cetraspora pellucida</name>
    <dbReference type="NCBI Taxonomy" id="1433469"/>
    <lineage>
        <taxon>Eukaryota</taxon>
        <taxon>Fungi</taxon>
        <taxon>Fungi incertae sedis</taxon>
        <taxon>Mucoromycota</taxon>
        <taxon>Glomeromycotina</taxon>
        <taxon>Glomeromycetes</taxon>
        <taxon>Diversisporales</taxon>
        <taxon>Gigasporaceae</taxon>
        <taxon>Cetraspora</taxon>
    </lineage>
</organism>
<feature type="non-terminal residue" evidence="1">
    <location>
        <position position="1"/>
    </location>
</feature>
<evidence type="ECO:0000313" key="1">
    <source>
        <dbReference type="EMBL" id="CAG8575834.1"/>
    </source>
</evidence>